<dbReference type="RefSeq" id="WP_408175431.1">
    <property type="nucleotide sequence ID" value="NZ_JAQQEZ010000002.1"/>
</dbReference>
<reference evidence="1 2" key="1">
    <citation type="journal article" date="2024" name="Chem. Sci.">
        <title>Discovery of megapolipeptins by genome mining of a Burkholderiales bacteria collection.</title>
        <authorList>
            <person name="Paulo B.S."/>
            <person name="Recchia M.J.J."/>
            <person name="Lee S."/>
            <person name="Fergusson C.H."/>
            <person name="Romanowski S.B."/>
            <person name="Hernandez A."/>
            <person name="Krull N."/>
            <person name="Liu D.Y."/>
            <person name="Cavanagh H."/>
            <person name="Bos A."/>
            <person name="Gray C.A."/>
            <person name="Murphy B.T."/>
            <person name="Linington R.G."/>
            <person name="Eustaquio A.S."/>
        </authorList>
    </citation>
    <scope>NUCLEOTIDE SEQUENCE [LARGE SCALE GENOMIC DNA]</scope>
    <source>
        <strain evidence="1 2">RL17-350-BIC-A</strain>
    </source>
</reference>
<evidence type="ECO:0000313" key="1">
    <source>
        <dbReference type="EMBL" id="MFL9999925.1"/>
    </source>
</evidence>
<keyword evidence="2" id="KW-1185">Reference proteome</keyword>
<accession>A0ABW9AJH5</accession>
<sequence length="94" mass="10521">MNETSVTDGNKLVLFAASFLAMPSQKSDRFRRRNDAIAPHNQNASRANNFYESIVRLRQDFDAFWLGFGQSTKAREAALNTLCAVHQRGENSAA</sequence>
<protein>
    <submittedName>
        <fullName evidence="1">Uncharacterized protein</fullName>
    </submittedName>
</protein>
<dbReference type="EMBL" id="JAQQEZ010000002">
    <property type="protein sequence ID" value="MFL9999925.1"/>
    <property type="molecule type" value="Genomic_DNA"/>
</dbReference>
<organism evidence="1 2">
    <name type="scientific">Paraburkholderia dipogonis</name>
    <dbReference type="NCBI Taxonomy" id="1211383"/>
    <lineage>
        <taxon>Bacteria</taxon>
        <taxon>Pseudomonadati</taxon>
        <taxon>Pseudomonadota</taxon>
        <taxon>Betaproteobacteria</taxon>
        <taxon>Burkholderiales</taxon>
        <taxon>Burkholderiaceae</taxon>
        <taxon>Paraburkholderia</taxon>
    </lineage>
</organism>
<evidence type="ECO:0000313" key="2">
    <source>
        <dbReference type="Proteomes" id="UP001629230"/>
    </source>
</evidence>
<name>A0ABW9AJH5_9BURK</name>
<gene>
    <name evidence="1" type="ORF">PQR57_02720</name>
</gene>
<dbReference type="Proteomes" id="UP001629230">
    <property type="component" value="Unassembled WGS sequence"/>
</dbReference>
<comment type="caution">
    <text evidence="1">The sequence shown here is derived from an EMBL/GenBank/DDBJ whole genome shotgun (WGS) entry which is preliminary data.</text>
</comment>
<proteinExistence type="predicted"/>